<organism evidence="5 6">
    <name type="scientific">Actinomadura nitritigenes</name>
    <dbReference type="NCBI Taxonomy" id="134602"/>
    <lineage>
        <taxon>Bacteria</taxon>
        <taxon>Bacillati</taxon>
        <taxon>Actinomycetota</taxon>
        <taxon>Actinomycetes</taxon>
        <taxon>Streptosporangiales</taxon>
        <taxon>Thermomonosporaceae</taxon>
        <taxon>Actinomadura</taxon>
    </lineage>
</organism>
<comment type="similarity">
    <text evidence="1">Belongs to the ATP-dependent AMP-binding enzyme family.</text>
</comment>
<comment type="caution">
    <text evidence="5">The sequence shown here is derived from an EMBL/GenBank/DDBJ whole genome shotgun (WGS) entry which is preliminary data.</text>
</comment>
<dbReference type="Gene3D" id="3.40.50.12780">
    <property type="entry name" value="N-terminal domain of ligase-like"/>
    <property type="match status" value="1"/>
</dbReference>
<dbReference type="Pfam" id="PF00501">
    <property type="entry name" value="AMP-binding"/>
    <property type="match status" value="1"/>
</dbReference>
<dbReference type="PROSITE" id="PS00455">
    <property type="entry name" value="AMP_BINDING"/>
    <property type="match status" value="1"/>
</dbReference>
<dbReference type="InterPro" id="IPR000873">
    <property type="entry name" value="AMP-dep_synth/lig_dom"/>
</dbReference>
<feature type="domain" description="AMP-dependent synthetase/ligase" evidence="3">
    <location>
        <begin position="23"/>
        <end position="356"/>
    </location>
</feature>
<dbReference type="Gene3D" id="3.30.300.30">
    <property type="match status" value="1"/>
</dbReference>
<dbReference type="SUPFAM" id="SSF56801">
    <property type="entry name" value="Acetyl-CoA synthetase-like"/>
    <property type="match status" value="1"/>
</dbReference>
<reference evidence="5 6" key="1">
    <citation type="submission" date="2021-03" db="EMBL/GenBank/DDBJ databases">
        <authorList>
            <person name="Kanchanasin P."/>
            <person name="Saeng-In P."/>
            <person name="Phongsopitanun W."/>
            <person name="Yuki M."/>
            <person name="Kudo T."/>
            <person name="Ohkuma M."/>
            <person name="Tanasupawat S."/>
        </authorList>
    </citation>
    <scope>NUCLEOTIDE SEQUENCE [LARGE SCALE GENOMIC DNA]</scope>
    <source>
        <strain evidence="5 6">L46</strain>
    </source>
</reference>
<protein>
    <submittedName>
        <fullName evidence="5">Acyl-CoA synthetase</fullName>
    </submittedName>
</protein>
<proteinExistence type="inferred from homology"/>
<gene>
    <name evidence="5" type="ORF">J4557_32710</name>
</gene>
<feature type="region of interest" description="Disordered" evidence="2">
    <location>
        <begin position="88"/>
        <end position="126"/>
    </location>
</feature>
<keyword evidence="6" id="KW-1185">Reference proteome</keyword>
<feature type="domain" description="AMP-binding enzyme C-terminal" evidence="4">
    <location>
        <begin position="408"/>
        <end position="480"/>
    </location>
</feature>
<name>A0ABS3R9G2_9ACTN</name>
<dbReference type="EMBL" id="JAGEOK010000024">
    <property type="protein sequence ID" value="MBO2442298.1"/>
    <property type="molecule type" value="Genomic_DNA"/>
</dbReference>
<dbReference type="Pfam" id="PF13193">
    <property type="entry name" value="AMP-binding_C"/>
    <property type="match status" value="1"/>
</dbReference>
<dbReference type="InterPro" id="IPR020845">
    <property type="entry name" value="AMP-binding_CS"/>
</dbReference>
<dbReference type="PANTHER" id="PTHR43201">
    <property type="entry name" value="ACYL-COA SYNTHETASE"/>
    <property type="match status" value="1"/>
</dbReference>
<accession>A0ABS3R9G2</accession>
<evidence type="ECO:0000313" key="6">
    <source>
        <dbReference type="Proteomes" id="UP000666915"/>
    </source>
</evidence>
<evidence type="ECO:0000313" key="5">
    <source>
        <dbReference type="EMBL" id="MBO2442298.1"/>
    </source>
</evidence>
<dbReference type="NCBIfam" id="NF005858">
    <property type="entry name" value="PRK07787.1"/>
    <property type="match status" value="1"/>
</dbReference>
<dbReference type="PANTHER" id="PTHR43201:SF8">
    <property type="entry name" value="ACYL-COA SYNTHETASE FAMILY MEMBER 3"/>
    <property type="match status" value="1"/>
</dbReference>
<dbReference type="InterPro" id="IPR045851">
    <property type="entry name" value="AMP-bd_C_sf"/>
</dbReference>
<evidence type="ECO:0000259" key="3">
    <source>
        <dbReference type="Pfam" id="PF00501"/>
    </source>
</evidence>
<dbReference type="Proteomes" id="UP000666915">
    <property type="component" value="Unassembled WGS sequence"/>
</dbReference>
<feature type="compositionally biased region" description="Low complexity" evidence="2">
    <location>
        <begin position="100"/>
        <end position="126"/>
    </location>
</feature>
<dbReference type="InterPro" id="IPR042099">
    <property type="entry name" value="ANL_N_sf"/>
</dbReference>
<dbReference type="InterPro" id="IPR025110">
    <property type="entry name" value="AMP-bd_C"/>
</dbReference>
<evidence type="ECO:0000259" key="4">
    <source>
        <dbReference type="Pfam" id="PF13193"/>
    </source>
</evidence>
<sequence>MRIAGRELPREELLGRASAVAAEIAGADAVAVHATASAETVIAVVGGLMAGVPVVPLPPDSGPDERAHILGDSGAALLLAARDADTGDGGPPLVPVDDLPASASTTPASTTTASTIPASASTTTASATPASASTAAASAAASVPAPDATALILYTSGTTGAPKGVMISRAAIAATLHSLAEAWAWTPDDVLVHGLPLFHVHGLVLGVLGPLRVGSRLVHTGRPKPEAYAAAASEDGGSLFFGVPTVWSRLAADPASAEAMRAARLLVSGSAPLPVPAFERLEALTGHRPVERYGMTETLITVSARADGERRPGYVGLPLPGIETRLAAENGAPVPHDGETPGELHVRAPHLFKGYLNRPEATAKSFMPDGWFRTGDIATIGPDGWHRIVGRASTDLIKSGGYRIGAGEVENALLAHPAVREAAVAGTPHDDLGEQVTAYVVADRVTERQLIDFVAGRLSVHKRPRVVHLVDSLPRNAMGKVVKTRLGELAP</sequence>
<dbReference type="CDD" id="cd05941">
    <property type="entry name" value="MCS"/>
    <property type="match status" value="1"/>
</dbReference>
<evidence type="ECO:0000256" key="2">
    <source>
        <dbReference type="SAM" id="MobiDB-lite"/>
    </source>
</evidence>
<evidence type="ECO:0000256" key="1">
    <source>
        <dbReference type="ARBA" id="ARBA00006432"/>
    </source>
</evidence>